<gene>
    <name evidence="10" type="primary">rnhA</name>
    <name evidence="12" type="ORF">HEB94_002973</name>
</gene>
<evidence type="ECO:0000256" key="7">
    <source>
        <dbReference type="ARBA" id="ARBA00022759"/>
    </source>
</evidence>
<feature type="binding site" evidence="10">
    <location>
        <position position="76"/>
    </location>
    <ligand>
        <name>Mg(2+)</name>
        <dbReference type="ChEBI" id="CHEBI:18420"/>
        <label>1</label>
    </ligand>
</feature>
<keyword evidence="7 10" id="KW-0255">Endonuclease</keyword>
<sequence length="164" mass="17943">MAASEPSHVELYTDGSCRPNPGPGGWAYILRHPASGKTQERSGAEPVATNQRMELRAVIEGLAALRRPSVVELTSDSQYVLRGLREWMRGWKARGWRKADGKPVENLDLWQRLDELTAPHDVRYHWIKGHSGHPENERCDALANAARESLVGVPGSGAGGSGQA</sequence>
<comment type="catalytic activity">
    <reaction evidence="1 10">
        <text>Endonucleolytic cleavage to 5'-phosphomonoester.</text>
        <dbReference type="EC" id="3.1.26.4"/>
    </reaction>
</comment>
<feature type="binding site" evidence="10">
    <location>
        <position position="54"/>
    </location>
    <ligand>
        <name>Mg(2+)</name>
        <dbReference type="ChEBI" id="CHEBI:18420"/>
        <label>1</label>
    </ligand>
</feature>
<reference evidence="12" key="1">
    <citation type="submission" date="2020-10" db="EMBL/GenBank/DDBJ databases">
        <title>Sequencing the genomes of 1000 actinobacteria strains.</title>
        <authorList>
            <person name="Klenk H.-P."/>
        </authorList>
    </citation>
    <scope>NUCLEOTIDE SEQUENCE</scope>
    <source>
        <strain evidence="12">DSM 45354</strain>
    </source>
</reference>
<evidence type="ECO:0000256" key="2">
    <source>
        <dbReference type="ARBA" id="ARBA00005300"/>
    </source>
</evidence>
<keyword evidence="9 10" id="KW-0460">Magnesium</keyword>
<keyword evidence="6 10" id="KW-0479">Metal-binding</keyword>
<comment type="caution">
    <text evidence="12">The sequence shown here is derived from an EMBL/GenBank/DDBJ whole genome shotgun (WGS) entry which is preliminary data.</text>
</comment>
<comment type="subcellular location">
    <subcellularLocation>
        <location evidence="10">Cytoplasm</location>
    </subcellularLocation>
</comment>
<protein>
    <recommendedName>
        <fullName evidence="4 10">Ribonuclease H</fullName>
        <shortName evidence="10">RNase H</shortName>
        <ecNumber evidence="4 10">3.1.26.4</ecNumber>
    </recommendedName>
</protein>
<dbReference type="HAMAP" id="MF_00042">
    <property type="entry name" value="RNase_H"/>
    <property type="match status" value="1"/>
</dbReference>
<accession>A0A927MSK3</accession>
<dbReference type="Gene3D" id="3.30.420.10">
    <property type="entry name" value="Ribonuclease H-like superfamily/Ribonuclease H"/>
    <property type="match status" value="1"/>
</dbReference>
<evidence type="ECO:0000256" key="5">
    <source>
        <dbReference type="ARBA" id="ARBA00022722"/>
    </source>
</evidence>
<dbReference type="AlphaFoldDB" id="A0A927MSK3"/>
<evidence type="ECO:0000256" key="1">
    <source>
        <dbReference type="ARBA" id="ARBA00000077"/>
    </source>
</evidence>
<dbReference type="GO" id="GO:0043137">
    <property type="term" value="P:DNA replication, removal of RNA primer"/>
    <property type="evidence" value="ECO:0007669"/>
    <property type="project" value="TreeGrafter"/>
</dbReference>
<dbReference type="InterPro" id="IPR050092">
    <property type="entry name" value="RNase_H"/>
</dbReference>
<dbReference type="InterPro" id="IPR002156">
    <property type="entry name" value="RNaseH_domain"/>
</dbReference>
<evidence type="ECO:0000259" key="11">
    <source>
        <dbReference type="PROSITE" id="PS50879"/>
    </source>
</evidence>
<feature type="binding site" evidence="10">
    <location>
        <position position="140"/>
    </location>
    <ligand>
        <name>Mg(2+)</name>
        <dbReference type="ChEBI" id="CHEBI:18420"/>
        <label>2</label>
    </ligand>
</feature>
<comment type="similarity">
    <text evidence="2 10">Belongs to the RNase H family.</text>
</comment>
<organism evidence="12 13">
    <name type="scientific">Actinopolymorpha pittospori</name>
    <dbReference type="NCBI Taxonomy" id="648752"/>
    <lineage>
        <taxon>Bacteria</taxon>
        <taxon>Bacillati</taxon>
        <taxon>Actinomycetota</taxon>
        <taxon>Actinomycetes</taxon>
        <taxon>Propionibacteriales</taxon>
        <taxon>Actinopolymorphaceae</taxon>
        <taxon>Actinopolymorpha</taxon>
    </lineage>
</organism>
<evidence type="ECO:0000256" key="4">
    <source>
        <dbReference type="ARBA" id="ARBA00012180"/>
    </source>
</evidence>
<dbReference type="PROSITE" id="PS50879">
    <property type="entry name" value="RNASE_H_1"/>
    <property type="match status" value="1"/>
</dbReference>
<dbReference type="GO" id="GO:0005737">
    <property type="term" value="C:cytoplasm"/>
    <property type="evidence" value="ECO:0007669"/>
    <property type="project" value="UniProtKB-SubCell"/>
</dbReference>
<keyword evidence="5 10" id="KW-0540">Nuclease</keyword>
<dbReference type="InterPro" id="IPR012337">
    <property type="entry name" value="RNaseH-like_sf"/>
</dbReference>
<comment type="cofactor">
    <cofactor evidence="10">
        <name>Mg(2+)</name>
        <dbReference type="ChEBI" id="CHEBI:18420"/>
    </cofactor>
    <text evidence="10">Binds 1 Mg(2+) ion per subunit. May bind a second metal ion at a regulatory site, or after substrate binding.</text>
</comment>
<evidence type="ECO:0000313" key="12">
    <source>
        <dbReference type="EMBL" id="MBE1606125.1"/>
    </source>
</evidence>
<evidence type="ECO:0000256" key="6">
    <source>
        <dbReference type="ARBA" id="ARBA00022723"/>
    </source>
</evidence>
<dbReference type="InterPro" id="IPR022892">
    <property type="entry name" value="RNaseHI"/>
</dbReference>
<keyword evidence="10" id="KW-0963">Cytoplasm</keyword>
<dbReference type="EC" id="3.1.26.4" evidence="4 10"/>
<keyword evidence="13" id="KW-1185">Reference proteome</keyword>
<evidence type="ECO:0000256" key="8">
    <source>
        <dbReference type="ARBA" id="ARBA00022801"/>
    </source>
</evidence>
<evidence type="ECO:0000256" key="10">
    <source>
        <dbReference type="HAMAP-Rule" id="MF_00042"/>
    </source>
</evidence>
<dbReference type="PANTHER" id="PTHR10642:SF26">
    <property type="entry name" value="RIBONUCLEASE H1"/>
    <property type="match status" value="1"/>
</dbReference>
<evidence type="ECO:0000313" key="13">
    <source>
        <dbReference type="Proteomes" id="UP000638648"/>
    </source>
</evidence>
<comment type="function">
    <text evidence="10">Endonuclease that specifically degrades the RNA of RNA-DNA hybrids.</text>
</comment>
<dbReference type="PANTHER" id="PTHR10642">
    <property type="entry name" value="RIBONUCLEASE H1"/>
    <property type="match status" value="1"/>
</dbReference>
<dbReference type="SUPFAM" id="SSF53098">
    <property type="entry name" value="Ribonuclease H-like"/>
    <property type="match status" value="1"/>
</dbReference>
<dbReference type="Proteomes" id="UP000638648">
    <property type="component" value="Unassembled WGS sequence"/>
</dbReference>
<dbReference type="EMBL" id="JADBEM010000001">
    <property type="protein sequence ID" value="MBE1606125.1"/>
    <property type="molecule type" value="Genomic_DNA"/>
</dbReference>
<name>A0A927MSK3_9ACTN</name>
<feature type="binding site" evidence="10">
    <location>
        <position position="14"/>
    </location>
    <ligand>
        <name>Mg(2+)</name>
        <dbReference type="ChEBI" id="CHEBI:18420"/>
        <label>2</label>
    </ligand>
</feature>
<dbReference type="CDD" id="cd09278">
    <property type="entry name" value="RNase_HI_prokaryote_like"/>
    <property type="match status" value="1"/>
</dbReference>
<dbReference type="Pfam" id="PF00075">
    <property type="entry name" value="RNase_H"/>
    <property type="match status" value="1"/>
</dbReference>
<dbReference type="GO" id="GO:0003676">
    <property type="term" value="F:nucleic acid binding"/>
    <property type="evidence" value="ECO:0007669"/>
    <property type="project" value="InterPro"/>
</dbReference>
<dbReference type="NCBIfam" id="NF001236">
    <property type="entry name" value="PRK00203.1"/>
    <property type="match status" value="1"/>
</dbReference>
<evidence type="ECO:0000256" key="3">
    <source>
        <dbReference type="ARBA" id="ARBA00011245"/>
    </source>
</evidence>
<dbReference type="RefSeq" id="WP_337917667.1">
    <property type="nucleotide sequence ID" value="NZ_BAABJL010000025.1"/>
</dbReference>
<dbReference type="GO" id="GO:0000287">
    <property type="term" value="F:magnesium ion binding"/>
    <property type="evidence" value="ECO:0007669"/>
    <property type="project" value="UniProtKB-UniRule"/>
</dbReference>
<dbReference type="GO" id="GO:0004523">
    <property type="term" value="F:RNA-DNA hybrid ribonuclease activity"/>
    <property type="evidence" value="ECO:0007669"/>
    <property type="project" value="UniProtKB-UniRule"/>
</dbReference>
<feature type="domain" description="RNase H type-1" evidence="11">
    <location>
        <begin position="5"/>
        <end position="148"/>
    </location>
</feature>
<dbReference type="InterPro" id="IPR036397">
    <property type="entry name" value="RNaseH_sf"/>
</dbReference>
<proteinExistence type="inferred from homology"/>
<feature type="binding site" evidence="10">
    <location>
        <position position="14"/>
    </location>
    <ligand>
        <name>Mg(2+)</name>
        <dbReference type="ChEBI" id="CHEBI:18420"/>
        <label>1</label>
    </ligand>
</feature>
<evidence type="ECO:0000256" key="9">
    <source>
        <dbReference type="ARBA" id="ARBA00022842"/>
    </source>
</evidence>
<comment type="subunit">
    <text evidence="3 10">Monomer.</text>
</comment>
<keyword evidence="8 10" id="KW-0378">Hydrolase</keyword>